<comment type="caution">
    <text evidence="1">The sequence shown here is derived from an EMBL/GenBank/DDBJ whole genome shotgun (WGS) entry which is preliminary data.</text>
</comment>
<accession>A0ACA9PD78</accession>
<gene>
    <name evidence="1" type="ORF">DHETER_LOCUS11834</name>
</gene>
<sequence>MSLTELSTNFMHTQPFQIGSLDYDPKIQSIFPTYSINAFRSSRTPITYVHSNTDIMTDPINARTQPAILYTETSLHRHVDLANNRTSPIHQANYAPITA</sequence>
<evidence type="ECO:0000313" key="1">
    <source>
        <dbReference type="EMBL" id="CAG8702607.1"/>
    </source>
</evidence>
<proteinExistence type="predicted"/>
<dbReference type="Proteomes" id="UP000789702">
    <property type="component" value="Unassembled WGS sequence"/>
</dbReference>
<keyword evidence="2" id="KW-1185">Reference proteome</keyword>
<reference evidence="1" key="1">
    <citation type="submission" date="2021-06" db="EMBL/GenBank/DDBJ databases">
        <authorList>
            <person name="Kallberg Y."/>
            <person name="Tangrot J."/>
            <person name="Rosling A."/>
        </authorList>
    </citation>
    <scope>NUCLEOTIDE SEQUENCE</scope>
    <source>
        <strain evidence="1">IL203A</strain>
    </source>
</reference>
<feature type="non-terminal residue" evidence="1">
    <location>
        <position position="99"/>
    </location>
</feature>
<dbReference type="EMBL" id="CAJVPU010027146">
    <property type="protein sequence ID" value="CAG8702607.1"/>
    <property type="molecule type" value="Genomic_DNA"/>
</dbReference>
<protein>
    <submittedName>
        <fullName evidence="1">4345_t:CDS:1</fullName>
    </submittedName>
</protein>
<name>A0ACA9PD78_9GLOM</name>
<organism evidence="1 2">
    <name type="scientific">Dentiscutata heterogama</name>
    <dbReference type="NCBI Taxonomy" id="1316150"/>
    <lineage>
        <taxon>Eukaryota</taxon>
        <taxon>Fungi</taxon>
        <taxon>Fungi incertae sedis</taxon>
        <taxon>Mucoromycota</taxon>
        <taxon>Glomeromycotina</taxon>
        <taxon>Glomeromycetes</taxon>
        <taxon>Diversisporales</taxon>
        <taxon>Gigasporaceae</taxon>
        <taxon>Dentiscutata</taxon>
    </lineage>
</organism>
<evidence type="ECO:0000313" key="2">
    <source>
        <dbReference type="Proteomes" id="UP000789702"/>
    </source>
</evidence>